<reference evidence="4" key="1">
    <citation type="submission" date="2025-08" db="UniProtKB">
        <authorList>
            <consortium name="Ensembl"/>
        </authorList>
    </citation>
    <scope>IDENTIFICATION</scope>
</reference>
<dbReference type="GeneTree" id="ENSGT01110000271501"/>
<evidence type="ECO:0000259" key="3">
    <source>
        <dbReference type="PROSITE" id="PS50106"/>
    </source>
</evidence>
<keyword evidence="5" id="KW-1185">Reference proteome</keyword>
<feature type="domain" description="PDZ" evidence="3">
    <location>
        <begin position="13"/>
        <end position="75"/>
    </location>
</feature>
<name>A0A3B5MK41_9TELE</name>
<feature type="compositionally biased region" description="Polar residues" evidence="1">
    <location>
        <begin position="90"/>
        <end position="102"/>
    </location>
</feature>
<dbReference type="InterPro" id="IPR036034">
    <property type="entry name" value="PDZ_sf"/>
</dbReference>
<organism evidence="4 5">
    <name type="scientific">Xiphophorus couchianus</name>
    <name type="common">Monterrey platyfish</name>
    <dbReference type="NCBI Taxonomy" id="32473"/>
    <lineage>
        <taxon>Eukaryota</taxon>
        <taxon>Metazoa</taxon>
        <taxon>Chordata</taxon>
        <taxon>Craniata</taxon>
        <taxon>Vertebrata</taxon>
        <taxon>Euteleostomi</taxon>
        <taxon>Actinopterygii</taxon>
        <taxon>Neopterygii</taxon>
        <taxon>Teleostei</taxon>
        <taxon>Neoteleostei</taxon>
        <taxon>Acanthomorphata</taxon>
        <taxon>Ovalentaria</taxon>
        <taxon>Atherinomorphae</taxon>
        <taxon>Cyprinodontiformes</taxon>
        <taxon>Poeciliidae</taxon>
        <taxon>Poeciliinae</taxon>
        <taxon>Xiphophorus</taxon>
    </lineage>
</organism>
<feature type="region of interest" description="Disordered" evidence="1">
    <location>
        <begin position="82"/>
        <end position="102"/>
    </location>
</feature>
<keyword evidence="2" id="KW-1133">Transmembrane helix</keyword>
<proteinExistence type="predicted"/>
<evidence type="ECO:0000256" key="1">
    <source>
        <dbReference type="SAM" id="MobiDB-lite"/>
    </source>
</evidence>
<dbReference type="Gene3D" id="2.30.42.10">
    <property type="match status" value="1"/>
</dbReference>
<keyword evidence="2" id="KW-0472">Membrane</keyword>
<dbReference type="AlphaFoldDB" id="A0A3B5MK41"/>
<dbReference type="Ensembl" id="ENSXCOT00000020131.1">
    <property type="protein sequence ID" value="ENSXCOP00000019884.1"/>
    <property type="gene ID" value="ENSXCOG00000014931.1"/>
</dbReference>
<evidence type="ECO:0000256" key="2">
    <source>
        <dbReference type="SAM" id="Phobius"/>
    </source>
</evidence>
<reference evidence="4" key="2">
    <citation type="submission" date="2025-09" db="UniProtKB">
        <authorList>
            <consortium name="Ensembl"/>
        </authorList>
    </citation>
    <scope>IDENTIFICATION</scope>
</reference>
<evidence type="ECO:0000313" key="4">
    <source>
        <dbReference type="Ensembl" id="ENSXCOP00000019884.1"/>
    </source>
</evidence>
<dbReference type="STRING" id="32473.ENSXCOP00000019884"/>
<dbReference type="InterPro" id="IPR001478">
    <property type="entry name" value="PDZ"/>
</dbReference>
<dbReference type="PROSITE" id="PS50106">
    <property type="entry name" value="PDZ"/>
    <property type="match status" value="1"/>
</dbReference>
<dbReference type="SUPFAM" id="SSF50156">
    <property type="entry name" value="PDZ domain-like"/>
    <property type="match status" value="1"/>
</dbReference>
<dbReference type="Pfam" id="PF00595">
    <property type="entry name" value="PDZ"/>
    <property type="match status" value="1"/>
</dbReference>
<sequence>MNGSLPSCPRLVDTNLKRGLAGQKFNINGGINQQFIVNDNGVYVGRVKKDGSAALDGRLEDGDKILVINGVLLENRYAGEKVERRKKSHLSTGPPTSKPNRQPSTSTLVILVLFARAASIIVIVALYKRKCKGPGGLYENDPVCL</sequence>
<evidence type="ECO:0000313" key="5">
    <source>
        <dbReference type="Proteomes" id="UP000261380"/>
    </source>
</evidence>
<dbReference type="Proteomes" id="UP000261380">
    <property type="component" value="Unplaced"/>
</dbReference>
<protein>
    <recommendedName>
        <fullName evidence="3">PDZ domain-containing protein</fullName>
    </recommendedName>
</protein>
<accession>A0A3B5MK41</accession>
<feature type="transmembrane region" description="Helical" evidence="2">
    <location>
        <begin position="108"/>
        <end position="127"/>
    </location>
</feature>
<keyword evidence="2" id="KW-0812">Transmembrane</keyword>